<protein>
    <recommendedName>
        <fullName evidence="4">MATE family efflux transporter</fullName>
    </recommendedName>
</protein>
<feature type="transmembrane region" description="Helical" evidence="1">
    <location>
        <begin position="126"/>
        <end position="144"/>
    </location>
</feature>
<feature type="transmembrane region" description="Helical" evidence="1">
    <location>
        <begin position="156"/>
        <end position="178"/>
    </location>
</feature>
<name>A0A2T1FXD0_9CYAN</name>
<keyword evidence="3" id="KW-1185">Reference proteome</keyword>
<feature type="transmembrane region" description="Helical" evidence="1">
    <location>
        <begin position="85"/>
        <end position="106"/>
    </location>
</feature>
<dbReference type="EMBL" id="PVWO01000423">
    <property type="protein sequence ID" value="PSB49590.1"/>
    <property type="molecule type" value="Genomic_DNA"/>
</dbReference>
<feature type="transmembrane region" description="Helical" evidence="1">
    <location>
        <begin position="378"/>
        <end position="394"/>
    </location>
</feature>
<reference evidence="2 3" key="1">
    <citation type="submission" date="2018-03" db="EMBL/GenBank/DDBJ databases">
        <title>The ancient ancestry and fast evolution of plastids.</title>
        <authorList>
            <person name="Moore K.R."/>
            <person name="Magnabosco C."/>
            <person name="Momper L."/>
            <person name="Gold D.A."/>
            <person name="Bosak T."/>
            <person name="Fournier G.P."/>
        </authorList>
    </citation>
    <scope>NUCLEOTIDE SEQUENCE [LARGE SCALE GENOMIC DNA]</scope>
    <source>
        <strain evidence="2 3">CCALA 037</strain>
    </source>
</reference>
<evidence type="ECO:0008006" key="4">
    <source>
        <dbReference type="Google" id="ProtNLM"/>
    </source>
</evidence>
<sequence>MHRDRQLIKLWQQFIPLSLSDVTMALGDPLTTTTLARLPDPRTNIAAVGVAKAIAIFCESPIIMLLHASNALAPTQASRRALWKFTLIASGGMSLLLALTTLPWIFAIVGEGWLGVSPSLSGTIRSTLAIVILWPFAIGWRRYFQGLLIHNGQSSAVAQAGIIRLLVVGGILAGGFSLKANGAVVAAMSLVWGVIAEAVAVTYLARRLGATKPPEMISTPELPQNLAGVWKFYAPLGGTMMLGWGARAALVGIVARANDGEIALAAWPAAWGLVVVIANSTRMVQQIIIRNRKLLSDRLLIIFTITVGLVCSLILFSVSGTPMSQEAIGWFVGQDNELISRVRPVLLISAVMPLLVSLQNAMQGFLVSEGRTWGVNQGAWVGAVVMLAAAYLGTQLGQNGAVAAALGTILGVTMEIGYLFYCWRSVKIIDN</sequence>
<comment type="caution">
    <text evidence="2">The sequence shown here is derived from an EMBL/GenBank/DDBJ whole genome shotgun (WGS) entry which is preliminary data.</text>
</comment>
<dbReference type="RefSeq" id="WP_106310629.1">
    <property type="nucleotide sequence ID" value="NZ_PVWO01000423.1"/>
</dbReference>
<dbReference type="Proteomes" id="UP000238937">
    <property type="component" value="Unassembled WGS sequence"/>
</dbReference>
<keyword evidence="1" id="KW-0472">Membrane</keyword>
<feature type="transmembrane region" description="Helical" evidence="1">
    <location>
        <begin position="262"/>
        <end position="278"/>
    </location>
</feature>
<keyword evidence="1" id="KW-1133">Transmembrane helix</keyword>
<keyword evidence="1" id="KW-0812">Transmembrane</keyword>
<evidence type="ECO:0000313" key="3">
    <source>
        <dbReference type="Proteomes" id="UP000238937"/>
    </source>
</evidence>
<evidence type="ECO:0000313" key="2">
    <source>
        <dbReference type="EMBL" id="PSB49590.1"/>
    </source>
</evidence>
<organism evidence="2 3">
    <name type="scientific">Chamaesiphon polymorphus CCALA 037</name>
    <dbReference type="NCBI Taxonomy" id="2107692"/>
    <lineage>
        <taxon>Bacteria</taxon>
        <taxon>Bacillati</taxon>
        <taxon>Cyanobacteriota</taxon>
        <taxon>Cyanophyceae</taxon>
        <taxon>Gomontiellales</taxon>
        <taxon>Chamaesiphonaceae</taxon>
        <taxon>Chamaesiphon</taxon>
    </lineage>
</organism>
<feature type="transmembrane region" description="Helical" evidence="1">
    <location>
        <begin position="400"/>
        <end position="421"/>
    </location>
</feature>
<feature type="transmembrane region" description="Helical" evidence="1">
    <location>
        <begin position="299"/>
        <end position="318"/>
    </location>
</feature>
<dbReference type="OrthoDB" id="569269at2"/>
<gene>
    <name evidence="2" type="ORF">C7B77_23430</name>
</gene>
<feature type="transmembrane region" description="Helical" evidence="1">
    <location>
        <begin position="338"/>
        <end position="358"/>
    </location>
</feature>
<dbReference type="AlphaFoldDB" id="A0A2T1FXD0"/>
<feature type="transmembrane region" description="Helical" evidence="1">
    <location>
        <begin position="226"/>
        <end position="250"/>
    </location>
</feature>
<proteinExistence type="predicted"/>
<feature type="transmembrane region" description="Helical" evidence="1">
    <location>
        <begin position="184"/>
        <end position="205"/>
    </location>
</feature>
<evidence type="ECO:0000256" key="1">
    <source>
        <dbReference type="SAM" id="Phobius"/>
    </source>
</evidence>
<accession>A0A2T1FXD0</accession>